<proteinExistence type="predicted"/>
<dbReference type="EMBL" id="GBRH01257410">
    <property type="protein sequence ID" value="JAD40485.1"/>
    <property type="molecule type" value="Transcribed_RNA"/>
</dbReference>
<evidence type="ECO:0000313" key="2">
    <source>
        <dbReference type="EMBL" id="JAD40485.1"/>
    </source>
</evidence>
<protein>
    <submittedName>
        <fullName evidence="2">Uncharacterized protein</fullName>
    </submittedName>
</protein>
<accession>A0A0A8ZUN0</accession>
<feature type="compositionally biased region" description="Basic and acidic residues" evidence="1">
    <location>
        <begin position="14"/>
        <end position="28"/>
    </location>
</feature>
<feature type="region of interest" description="Disordered" evidence="1">
    <location>
        <begin position="1"/>
        <end position="28"/>
    </location>
</feature>
<dbReference type="AlphaFoldDB" id="A0A0A8ZUN0"/>
<sequence length="28" mass="3404">MYNGTTLALPYQQNRRETKNREYRLSLS</sequence>
<evidence type="ECO:0000256" key="1">
    <source>
        <dbReference type="SAM" id="MobiDB-lite"/>
    </source>
</evidence>
<name>A0A0A8ZUN0_ARUDO</name>
<reference evidence="2" key="1">
    <citation type="submission" date="2014-09" db="EMBL/GenBank/DDBJ databases">
        <authorList>
            <person name="Magalhaes I.L.F."/>
            <person name="Oliveira U."/>
            <person name="Santos F.R."/>
            <person name="Vidigal T.H.D.A."/>
            <person name="Brescovit A.D."/>
            <person name="Santos A.J."/>
        </authorList>
    </citation>
    <scope>NUCLEOTIDE SEQUENCE</scope>
    <source>
        <tissue evidence="2">Shoot tissue taken approximately 20 cm above the soil surface</tissue>
    </source>
</reference>
<organism evidence="2">
    <name type="scientific">Arundo donax</name>
    <name type="common">Giant reed</name>
    <name type="synonym">Donax arundinaceus</name>
    <dbReference type="NCBI Taxonomy" id="35708"/>
    <lineage>
        <taxon>Eukaryota</taxon>
        <taxon>Viridiplantae</taxon>
        <taxon>Streptophyta</taxon>
        <taxon>Embryophyta</taxon>
        <taxon>Tracheophyta</taxon>
        <taxon>Spermatophyta</taxon>
        <taxon>Magnoliopsida</taxon>
        <taxon>Liliopsida</taxon>
        <taxon>Poales</taxon>
        <taxon>Poaceae</taxon>
        <taxon>PACMAD clade</taxon>
        <taxon>Arundinoideae</taxon>
        <taxon>Arundineae</taxon>
        <taxon>Arundo</taxon>
    </lineage>
</organism>
<reference evidence="2" key="2">
    <citation type="journal article" date="2015" name="Data Brief">
        <title>Shoot transcriptome of the giant reed, Arundo donax.</title>
        <authorList>
            <person name="Barrero R.A."/>
            <person name="Guerrero F.D."/>
            <person name="Moolhuijzen P."/>
            <person name="Goolsby J.A."/>
            <person name="Tidwell J."/>
            <person name="Bellgard S.E."/>
            <person name="Bellgard M.I."/>
        </authorList>
    </citation>
    <scope>NUCLEOTIDE SEQUENCE</scope>
    <source>
        <tissue evidence="2">Shoot tissue taken approximately 20 cm above the soil surface</tissue>
    </source>
</reference>